<sequence length="484" mass="55219">MIPLSIVGSITILIVFLCGFFIQALSEKNIFYGARIPFGTNERKDFKDIDKSYKKSWFLISLSIMFIMLVLIFTTFEKFIMLIFMGAIFGQLLAMILLFSKANKKVRVIKEKENWKNSFSSNIVVVDIKNRDNKKIPSAKKFWISIVLVILNFIVLIIRYQSLPERIPLHYDLYGVPDRWGVKESFGAFFQTTLMIPIISVAMIIFFYIIYKIIMKAKEIDNGGTIEEIRIRNENNKRLGAAVTIGGAFATTLTFMMISLTMADILSFKWIWVAVSIPMGVFIVYIIVKSINLRKCYAENSVECVNENKKIIVNRDDDDNYIMGQFYYNKDDPAVFVPARVGTGWEINLASKGGKIAASITAVIILASVGISMWATYFSTEVSITVSEETLKIEGSYGTNINKDDIEQITFRDAIPKVKLRVGGTAIDNKKYGDFNVEGYGKVKFYIEDSSKPCIEIQDKSGRFFFINYKDEEDTRSLYDKLKI</sequence>
<name>A0A1I2MX67_9CLOT</name>
<dbReference type="InterPro" id="IPR012867">
    <property type="entry name" value="DUF1648"/>
</dbReference>
<evidence type="ECO:0000256" key="1">
    <source>
        <dbReference type="SAM" id="Phobius"/>
    </source>
</evidence>
<dbReference type="OrthoDB" id="9808690at2"/>
<feature type="transmembrane region" description="Helical" evidence="1">
    <location>
        <begin position="79"/>
        <end position="100"/>
    </location>
</feature>
<evidence type="ECO:0000259" key="2">
    <source>
        <dbReference type="Pfam" id="PF07853"/>
    </source>
</evidence>
<feature type="transmembrane region" description="Helical" evidence="1">
    <location>
        <begin position="6"/>
        <end position="25"/>
    </location>
</feature>
<dbReference type="PANTHER" id="PTHR37810">
    <property type="entry name" value="IMMUNITY PROTEIN SDPI"/>
    <property type="match status" value="1"/>
</dbReference>
<accession>A0A1I2MX67</accession>
<feature type="transmembrane region" description="Helical" evidence="1">
    <location>
        <begin position="239"/>
        <end position="258"/>
    </location>
</feature>
<evidence type="ECO:0000313" key="6">
    <source>
        <dbReference type="EMBL" id="SFF96185.1"/>
    </source>
</evidence>
<dbReference type="GO" id="GO:0009636">
    <property type="term" value="P:response to toxic substance"/>
    <property type="evidence" value="ECO:0007669"/>
    <property type="project" value="TreeGrafter"/>
</dbReference>
<feature type="transmembrane region" description="Helical" evidence="1">
    <location>
        <begin position="270"/>
        <end position="288"/>
    </location>
</feature>
<dbReference type="AlphaFoldDB" id="A0A1I2MX67"/>
<evidence type="ECO:0000313" key="5">
    <source>
        <dbReference type="EMBL" id="PWL54817.1"/>
    </source>
</evidence>
<dbReference type="Pfam" id="PF07853">
    <property type="entry name" value="DUF1648"/>
    <property type="match status" value="1"/>
</dbReference>
<dbReference type="GeneID" id="90545460"/>
<feature type="domain" description="DUF5808" evidence="4">
    <location>
        <begin position="330"/>
        <end position="355"/>
    </location>
</feature>
<feature type="transmembrane region" description="Helical" evidence="1">
    <location>
        <begin position="56"/>
        <end position="73"/>
    </location>
</feature>
<dbReference type="RefSeq" id="WP_027639170.1">
    <property type="nucleotide sequence ID" value="NZ_BAAACD010000003.1"/>
</dbReference>
<dbReference type="InterPro" id="IPR043831">
    <property type="entry name" value="DUF5808"/>
</dbReference>
<dbReference type="Pfam" id="PF19124">
    <property type="entry name" value="DUF5808"/>
    <property type="match status" value="1"/>
</dbReference>
<feature type="domain" description="Bacterial Pleckstrin homology" evidence="3">
    <location>
        <begin position="383"/>
        <end position="461"/>
    </location>
</feature>
<reference evidence="5 8" key="2">
    <citation type="submission" date="2018-03" db="EMBL/GenBank/DDBJ databases">
        <title>The uncultured portion of the human microbiome is neutrally assembled.</title>
        <authorList>
            <person name="Jeraldo P."/>
            <person name="Boardman L."/>
            <person name="White B.A."/>
            <person name="Nelson H."/>
            <person name="Goldenfeld N."/>
            <person name="Chia N."/>
        </authorList>
    </citation>
    <scope>NUCLEOTIDE SEQUENCE [LARGE SCALE GENOMIC DNA]</scope>
    <source>
        <strain evidence="5">CIM:MAG 903</strain>
    </source>
</reference>
<gene>
    <name evidence="5" type="ORF">DBY38_03270</name>
    <name evidence="6" type="ORF">SAMN04487885_11770</name>
</gene>
<dbReference type="PANTHER" id="PTHR37810:SF9">
    <property type="entry name" value="MEMBRANE PROTEIN"/>
    <property type="match status" value="1"/>
</dbReference>
<dbReference type="STRING" id="1529.SAMN04487885_11770"/>
<dbReference type="InterPro" id="IPR027783">
    <property type="entry name" value="Bacterial_PH-related"/>
</dbReference>
<dbReference type="Pfam" id="PF10882">
    <property type="entry name" value="bPH_5"/>
    <property type="match status" value="1"/>
</dbReference>
<dbReference type="EMBL" id="FOOE01000017">
    <property type="protein sequence ID" value="SFF96185.1"/>
    <property type="molecule type" value="Genomic_DNA"/>
</dbReference>
<feature type="transmembrane region" description="Helical" evidence="1">
    <location>
        <begin position="188"/>
        <end position="211"/>
    </location>
</feature>
<protein>
    <submittedName>
        <fullName evidence="5">DUF1648 domain-containing protein</fullName>
    </submittedName>
</protein>
<keyword evidence="7" id="KW-1185">Reference proteome</keyword>
<evidence type="ECO:0000313" key="8">
    <source>
        <dbReference type="Proteomes" id="UP000246114"/>
    </source>
</evidence>
<dbReference type="EMBL" id="QAMZ01000018">
    <property type="protein sequence ID" value="PWL54817.1"/>
    <property type="molecule type" value="Genomic_DNA"/>
</dbReference>
<keyword evidence="1" id="KW-0472">Membrane</keyword>
<dbReference type="Proteomes" id="UP000182135">
    <property type="component" value="Unassembled WGS sequence"/>
</dbReference>
<dbReference type="eggNOG" id="COG4194">
    <property type="taxonomic scope" value="Bacteria"/>
</dbReference>
<evidence type="ECO:0000259" key="4">
    <source>
        <dbReference type="Pfam" id="PF19124"/>
    </source>
</evidence>
<keyword evidence="1" id="KW-0812">Transmembrane</keyword>
<evidence type="ECO:0000313" key="7">
    <source>
        <dbReference type="Proteomes" id="UP000182135"/>
    </source>
</evidence>
<organism evidence="6 7">
    <name type="scientific">Clostridium cadaveris</name>
    <dbReference type="NCBI Taxonomy" id="1529"/>
    <lineage>
        <taxon>Bacteria</taxon>
        <taxon>Bacillati</taxon>
        <taxon>Bacillota</taxon>
        <taxon>Clostridia</taxon>
        <taxon>Eubacteriales</taxon>
        <taxon>Clostridiaceae</taxon>
        <taxon>Clostridium</taxon>
    </lineage>
</organism>
<feature type="transmembrane region" description="Helical" evidence="1">
    <location>
        <begin position="142"/>
        <end position="160"/>
    </location>
</feature>
<proteinExistence type="predicted"/>
<evidence type="ECO:0000259" key="3">
    <source>
        <dbReference type="Pfam" id="PF10882"/>
    </source>
</evidence>
<keyword evidence="1" id="KW-1133">Transmembrane helix</keyword>
<dbReference type="Proteomes" id="UP000246114">
    <property type="component" value="Unassembled WGS sequence"/>
</dbReference>
<reference evidence="6 7" key="1">
    <citation type="submission" date="2016-10" db="EMBL/GenBank/DDBJ databases">
        <authorList>
            <person name="de Groot N.N."/>
        </authorList>
    </citation>
    <scope>NUCLEOTIDE SEQUENCE [LARGE SCALE GENOMIC DNA]</scope>
    <source>
        <strain evidence="6 7">NLAE-zl-G419</strain>
    </source>
</reference>
<feature type="transmembrane region" description="Helical" evidence="1">
    <location>
        <begin position="356"/>
        <end position="377"/>
    </location>
</feature>
<feature type="domain" description="DUF1648" evidence="2">
    <location>
        <begin position="147"/>
        <end position="195"/>
    </location>
</feature>